<sequence length="299" mass="33600">MAATFQSNKKSPQGEHVHSAVKVSLLDDITAQDQAALMEYACDFQVTFYPNKSKGTERPPACQLRMTARKTENEKAYELFEQLDKTFTNMNDALIGSDKSGSPRFNPDGEAVVQALQLKCKTDSTKFRAEVAPTFSKRNDGSGPSMSISMWVELESHGTIKHGKDELTTYSLRNFYHVPSFDGMTIAEKRGDLPFLWNNSLGQVTVDGETTSVRKVFKGMGIPVFYYQGMMVKPIAETEDFAEKWKSSGYFEHQLKLSKFYVTALNKGEVTLETVKVYQSKGPAPKGNPRAKKTYKTWF</sequence>
<dbReference type="AlphaFoldDB" id="A0A4P9WGG3"/>
<name>A0A4P9WGG3_9FUNG</name>
<evidence type="ECO:0000313" key="1">
    <source>
        <dbReference type="EMBL" id="RKO91432.1"/>
    </source>
</evidence>
<evidence type="ECO:0000313" key="2">
    <source>
        <dbReference type="Proteomes" id="UP000269721"/>
    </source>
</evidence>
<accession>A0A4P9WGG3</accession>
<dbReference type="EMBL" id="KZ995070">
    <property type="protein sequence ID" value="RKO91432.1"/>
    <property type="molecule type" value="Genomic_DNA"/>
</dbReference>
<reference evidence="2" key="1">
    <citation type="journal article" date="2018" name="Nat. Microbiol.">
        <title>Leveraging single-cell genomics to expand the fungal tree of life.</title>
        <authorList>
            <person name="Ahrendt S.R."/>
            <person name="Quandt C.A."/>
            <person name="Ciobanu D."/>
            <person name="Clum A."/>
            <person name="Salamov A."/>
            <person name="Andreopoulos B."/>
            <person name="Cheng J.F."/>
            <person name="Woyke T."/>
            <person name="Pelin A."/>
            <person name="Henrissat B."/>
            <person name="Reynolds N.K."/>
            <person name="Benny G.L."/>
            <person name="Smith M.E."/>
            <person name="James T.Y."/>
            <person name="Grigoriev I.V."/>
        </authorList>
    </citation>
    <scope>NUCLEOTIDE SEQUENCE [LARGE SCALE GENOMIC DNA]</scope>
</reference>
<organism evidence="1 2">
    <name type="scientific">Blyttiomyces helicus</name>
    <dbReference type="NCBI Taxonomy" id="388810"/>
    <lineage>
        <taxon>Eukaryota</taxon>
        <taxon>Fungi</taxon>
        <taxon>Fungi incertae sedis</taxon>
        <taxon>Chytridiomycota</taxon>
        <taxon>Chytridiomycota incertae sedis</taxon>
        <taxon>Chytridiomycetes</taxon>
        <taxon>Chytridiomycetes incertae sedis</taxon>
        <taxon>Blyttiomyces</taxon>
    </lineage>
</organism>
<gene>
    <name evidence="1" type="ORF">BDK51DRAFT_51979</name>
</gene>
<dbReference type="Proteomes" id="UP000269721">
    <property type="component" value="Unassembled WGS sequence"/>
</dbReference>
<keyword evidence="2" id="KW-1185">Reference proteome</keyword>
<proteinExistence type="predicted"/>
<protein>
    <submittedName>
        <fullName evidence="1">Uncharacterized protein</fullName>
    </submittedName>
</protein>